<dbReference type="AlphaFoldDB" id="A0A1A9I3Q9"/>
<feature type="compositionally biased region" description="Basic and acidic residues" evidence="1">
    <location>
        <begin position="334"/>
        <end position="412"/>
    </location>
</feature>
<dbReference type="Proteomes" id="UP000077667">
    <property type="component" value="Chromosome"/>
</dbReference>
<feature type="region of interest" description="Disordered" evidence="1">
    <location>
        <begin position="305"/>
        <end position="442"/>
    </location>
</feature>
<evidence type="ECO:0000313" key="2">
    <source>
        <dbReference type="EMBL" id="ANH82307.1"/>
    </source>
</evidence>
<reference evidence="2 3" key="1">
    <citation type="submission" date="2016-05" db="EMBL/GenBank/DDBJ databases">
        <title>Niabella ginsenosidivorans BS26 whole genome sequencing.</title>
        <authorList>
            <person name="Im W.T."/>
            <person name="Siddiqi M.Z."/>
        </authorList>
    </citation>
    <scope>NUCLEOTIDE SEQUENCE [LARGE SCALE GENOMIC DNA]</scope>
    <source>
        <strain evidence="2 3">BS26</strain>
    </source>
</reference>
<evidence type="ECO:0008006" key="4">
    <source>
        <dbReference type="Google" id="ProtNLM"/>
    </source>
</evidence>
<name>A0A1A9I3Q9_9BACT</name>
<proteinExistence type="predicted"/>
<evidence type="ECO:0000313" key="3">
    <source>
        <dbReference type="Proteomes" id="UP000077667"/>
    </source>
</evidence>
<organism evidence="2 3">
    <name type="scientific">Niabella ginsenosidivorans</name>
    <dbReference type="NCBI Taxonomy" id="1176587"/>
    <lineage>
        <taxon>Bacteria</taxon>
        <taxon>Pseudomonadati</taxon>
        <taxon>Bacteroidota</taxon>
        <taxon>Chitinophagia</taxon>
        <taxon>Chitinophagales</taxon>
        <taxon>Chitinophagaceae</taxon>
        <taxon>Niabella</taxon>
    </lineage>
</organism>
<accession>A0A1A9I3Q9</accession>
<gene>
    <name evidence="2" type="ORF">A8C56_16260</name>
</gene>
<sequence length="442" mass="48756">MWLGVGIGMFIVIAAAMRVQDDSVCAGYDINIKGAGGGGSLFTSEGQIVKLLKEATRGNIKGQRKSSFDLPRIEDLLEQSAWVYNAELYFDNKEMLRVNVTERKPLARVFTAGGRSFYIDEAGKQIPLSDKVTLEVPVFTGYPDNKIMKASDSSLLENMIAAASFINSDSFWAAQVSQIDIRSCGKDCWDMQMIPVVGNHRVDLGDGSEIASKFHRLYLFYDQVLKRTGFDKYKMVDVQYDGQVVGIKGAYTKLDSIQLRKNIEQLLQQSRQANDLIEVAHPMPGVMKMDIDTLADARELYTPPVNDDGLDTLDLMPVGVKQDPVPAGSASGEEAVKKEAEQKPAARPREVKKTEEKKNPEKRETNRSDRPASEKTSSKKAAVKKEAVKPAHTAAQKEKSRPAAKKKTELKKGTKTPASESAHATGTKVADRKKATTKKNTH</sequence>
<dbReference type="EMBL" id="CP015772">
    <property type="protein sequence ID" value="ANH82307.1"/>
    <property type="molecule type" value="Genomic_DNA"/>
</dbReference>
<evidence type="ECO:0000256" key="1">
    <source>
        <dbReference type="SAM" id="MobiDB-lite"/>
    </source>
</evidence>
<keyword evidence="3" id="KW-1185">Reference proteome</keyword>
<dbReference type="STRING" id="1176587.A8C56_16260"/>
<protein>
    <recommendedName>
        <fullName evidence="4">Cell division protein FtsQ</fullName>
    </recommendedName>
</protein>
<dbReference type="KEGG" id="nia:A8C56_16260"/>